<feature type="compositionally biased region" description="Polar residues" evidence="1">
    <location>
        <begin position="37"/>
        <end position="46"/>
    </location>
</feature>
<sequence length="353" mass="39302">MVSSGKLSSIAHSRVTHSSSKSRARKKIKLGLKSRGTHSNSNTKIGSQGLWPSSKDVDVSTRSVEMWLNLQLVEIKQSVQSIISLMVPSIPGQSVCTLRDLVNATLAAINSCALLKLVQYDLELVLSHGTTTIRKGQYSFYTVNSTVDEWPALIKHRPPRNSLRRAAERLEVPMGHNADVTGTKEHLRAVSKVNLAHVQHDKCCCTLLPFIHSVLQAGVEEGQCKMNQFVATLTKYDSMTDLLARTPQLFMEEKIKSIDKYIKASPKAQIGGNKMTRGFHVGLHEFLFITYSRSDYSTEMFLKSATAHVPLHDNVDSLDDSSLKDDSLEDDLEDDAFEQWKGIAHNTGTHDER</sequence>
<feature type="compositionally biased region" description="Polar residues" evidence="1">
    <location>
        <begin position="1"/>
        <end position="11"/>
    </location>
</feature>
<keyword evidence="3" id="KW-1185">Reference proteome</keyword>
<reference evidence="2" key="1">
    <citation type="journal article" date="2020" name="New Phytol.">
        <title>Comparative genomics reveals dynamic genome evolution in host specialist ectomycorrhizal fungi.</title>
        <authorList>
            <person name="Lofgren L.A."/>
            <person name="Nguyen N.H."/>
            <person name="Vilgalys R."/>
            <person name="Ruytinx J."/>
            <person name="Liao H.L."/>
            <person name="Branco S."/>
            <person name="Kuo A."/>
            <person name="LaButti K."/>
            <person name="Lipzen A."/>
            <person name="Andreopoulos W."/>
            <person name="Pangilinan J."/>
            <person name="Riley R."/>
            <person name="Hundley H."/>
            <person name="Na H."/>
            <person name="Barry K."/>
            <person name="Grigoriev I.V."/>
            <person name="Stajich J.E."/>
            <person name="Kennedy P.G."/>
        </authorList>
    </citation>
    <scope>NUCLEOTIDE SEQUENCE</scope>
    <source>
        <strain evidence="2">FC203</strain>
    </source>
</reference>
<evidence type="ECO:0000313" key="3">
    <source>
        <dbReference type="Proteomes" id="UP001195769"/>
    </source>
</evidence>
<comment type="caution">
    <text evidence="2">The sequence shown here is derived from an EMBL/GenBank/DDBJ whole genome shotgun (WGS) entry which is preliminary data.</text>
</comment>
<feature type="compositionally biased region" description="Basic residues" evidence="1">
    <location>
        <begin position="20"/>
        <end position="36"/>
    </location>
</feature>
<protein>
    <submittedName>
        <fullName evidence="2">Uncharacterized protein</fullName>
    </submittedName>
</protein>
<dbReference type="RefSeq" id="XP_041219088.1">
    <property type="nucleotide sequence ID" value="XM_041377661.1"/>
</dbReference>
<organism evidence="2 3">
    <name type="scientific">Suillus fuscotomentosus</name>
    <dbReference type="NCBI Taxonomy" id="1912939"/>
    <lineage>
        <taxon>Eukaryota</taxon>
        <taxon>Fungi</taxon>
        <taxon>Dikarya</taxon>
        <taxon>Basidiomycota</taxon>
        <taxon>Agaricomycotina</taxon>
        <taxon>Agaricomycetes</taxon>
        <taxon>Agaricomycetidae</taxon>
        <taxon>Boletales</taxon>
        <taxon>Suillineae</taxon>
        <taxon>Suillaceae</taxon>
        <taxon>Suillus</taxon>
    </lineage>
</organism>
<dbReference type="AlphaFoldDB" id="A0AAD4DTL7"/>
<evidence type="ECO:0000313" key="2">
    <source>
        <dbReference type="EMBL" id="KAG1893512.1"/>
    </source>
</evidence>
<accession>A0AAD4DTL7</accession>
<dbReference type="Proteomes" id="UP001195769">
    <property type="component" value="Unassembled WGS sequence"/>
</dbReference>
<dbReference type="EMBL" id="JABBWK010000098">
    <property type="protein sequence ID" value="KAG1893512.1"/>
    <property type="molecule type" value="Genomic_DNA"/>
</dbReference>
<evidence type="ECO:0000256" key="1">
    <source>
        <dbReference type="SAM" id="MobiDB-lite"/>
    </source>
</evidence>
<proteinExistence type="predicted"/>
<name>A0AAD4DTL7_9AGAM</name>
<gene>
    <name evidence="2" type="ORF">F5891DRAFT_985857</name>
</gene>
<feature type="region of interest" description="Disordered" evidence="1">
    <location>
        <begin position="1"/>
        <end position="48"/>
    </location>
</feature>
<dbReference type="GeneID" id="64671959"/>